<dbReference type="GO" id="GO:0003824">
    <property type="term" value="F:catalytic activity"/>
    <property type="evidence" value="ECO:0007669"/>
    <property type="project" value="UniProtKB-ARBA"/>
</dbReference>
<dbReference type="InterPro" id="IPR000073">
    <property type="entry name" value="AB_hydrolase_1"/>
</dbReference>
<sequence length="524" mass="57231">MEVTVHLLGEVRVAVDGSPAAGFDRRSAAQLVALLALEPARRLHRERVMAALWPDAAPEDAANALHKAAHFARRATGGADAVVLRAEMVSLFPGTSVEVDVAVFEAAARAALAEDDEAAAAAVLDRWPAELLPDEPYAAWADAPRQRIDLLRRRLLLLARRWADLVALDPTDEQAALGLAAEQLDRGDRAGALRVIARIERVLREELGIGLSPEGAALRARALDSAAPMPGRPPVVPAPRAAGLARQRLGFCRAPDGVRLAFATSGTGPPLVKVANWLSHLDHNWGSPVWSHWWRELSRDHTLVRYDERGCGLSDWDVDADSFGLEAWVRDLETVVDTLGLERFPLLGLSQGGPIAVTYAARHPERVSHLVVHGTCARALWPRASKEQKSELVALGQLLRVSWGSDAPGFRQVYDAKFLPDGPLELWRAFDQLQRRSSSPENAYRLWGAFGRLDASEAARSLDVPTLILHPRGDLVWSFDDAAELHAAIPGSRLVALDTRNHILRADEPAFAHFLQEVRAFLGT</sequence>
<evidence type="ECO:0000259" key="1">
    <source>
        <dbReference type="SMART" id="SM01043"/>
    </source>
</evidence>
<dbReference type="RefSeq" id="WP_179720876.1">
    <property type="nucleotide sequence ID" value="NZ_JACBZT010000001.1"/>
</dbReference>
<dbReference type="SUPFAM" id="SSF53474">
    <property type="entry name" value="alpha/beta-Hydrolases"/>
    <property type="match status" value="1"/>
</dbReference>
<dbReference type="InterPro" id="IPR005158">
    <property type="entry name" value="BTAD"/>
</dbReference>
<reference evidence="2 3" key="1">
    <citation type="submission" date="2020-07" db="EMBL/GenBank/DDBJ databases">
        <title>Sequencing the genomes of 1000 actinobacteria strains.</title>
        <authorList>
            <person name="Klenk H.-P."/>
        </authorList>
    </citation>
    <scope>NUCLEOTIDE SEQUENCE [LARGE SCALE GENOMIC DNA]</scope>
    <source>
        <strain evidence="2 3">DSM 104001</strain>
    </source>
</reference>
<dbReference type="InterPro" id="IPR051677">
    <property type="entry name" value="AfsR-DnrI-RedD_regulator"/>
</dbReference>
<dbReference type="GO" id="GO:0003677">
    <property type="term" value="F:DNA binding"/>
    <property type="evidence" value="ECO:0007669"/>
    <property type="project" value="UniProtKB-KW"/>
</dbReference>
<dbReference type="SUPFAM" id="SSF48452">
    <property type="entry name" value="TPR-like"/>
    <property type="match status" value="1"/>
</dbReference>
<organism evidence="2 3">
    <name type="scientific">Petropleomorpha daqingensis</name>
    <dbReference type="NCBI Taxonomy" id="2026353"/>
    <lineage>
        <taxon>Bacteria</taxon>
        <taxon>Bacillati</taxon>
        <taxon>Actinomycetota</taxon>
        <taxon>Actinomycetes</taxon>
        <taxon>Geodermatophilales</taxon>
        <taxon>Geodermatophilaceae</taxon>
        <taxon>Petropleomorpha</taxon>
    </lineage>
</organism>
<dbReference type="Gene3D" id="1.10.10.10">
    <property type="entry name" value="Winged helix-like DNA-binding domain superfamily/Winged helix DNA-binding domain"/>
    <property type="match status" value="1"/>
</dbReference>
<evidence type="ECO:0000313" key="3">
    <source>
        <dbReference type="Proteomes" id="UP000541969"/>
    </source>
</evidence>
<dbReference type="PANTHER" id="PTHR35807:SF2">
    <property type="entry name" value="TRANSCRIPTIONAL ACTIVATOR DOMAIN"/>
    <property type="match status" value="1"/>
</dbReference>
<dbReference type="EMBL" id="JACBZT010000001">
    <property type="protein sequence ID" value="NYJ08355.1"/>
    <property type="molecule type" value="Genomic_DNA"/>
</dbReference>
<protein>
    <submittedName>
        <fullName evidence="2">DNA-binding SARP family transcriptional activator/pimeloyl-ACP methyl ester carboxylesterase</fullName>
    </submittedName>
</protein>
<comment type="caution">
    <text evidence="2">The sequence shown here is derived from an EMBL/GenBank/DDBJ whole genome shotgun (WGS) entry which is preliminary data.</text>
</comment>
<keyword evidence="2" id="KW-0238">DNA-binding</keyword>
<gene>
    <name evidence="2" type="ORF">GGQ55_004633</name>
</gene>
<dbReference type="Pfam" id="PF00561">
    <property type="entry name" value="Abhydrolase_1"/>
    <property type="match status" value="1"/>
</dbReference>
<dbReference type="PRINTS" id="PR00111">
    <property type="entry name" value="ABHYDROLASE"/>
</dbReference>
<name>A0A853CKA0_9ACTN</name>
<dbReference type="AlphaFoldDB" id="A0A853CKA0"/>
<keyword evidence="3" id="KW-1185">Reference proteome</keyword>
<dbReference type="Gene3D" id="3.40.50.1820">
    <property type="entry name" value="alpha/beta hydrolase"/>
    <property type="match status" value="1"/>
</dbReference>
<dbReference type="InterPro" id="IPR029058">
    <property type="entry name" value="AB_hydrolase_fold"/>
</dbReference>
<feature type="domain" description="Bacterial transcriptional activator" evidence="1">
    <location>
        <begin position="99"/>
        <end position="223"/>
    </location>
</feature>
<dbReference type="SMART" id="SM01043">
    <property type="entry name" value="BTAD"/>
    <property type="match status" value="1"/>
</dbReference>
<dbReference type="Proteomes" id="UP000541969">
    <property type="component" value="Unassembled WGS sequence"/>
</dbReference>
<dbReference type="InterPro" id="IPR011990">
    <property type="entry name" value="TPR-like_helical_dom_sf"/>
</dbReference>
<accession>A0A853CKA0</accession>
<dbReference type="InterPro" id="IPR036388">
    <property type="entry name" value="WH-like_DNA-bd_sf"/>
</dbReference>
<proteinExistence type="predicted"/>
<dbReference type="Gene3D" id="1.25.40.10">
    <property type="entry name" value="Tetratricopeptide repeat domain"/>
    <property type="match status" value="1"/>
</dbReference>
<dbReference type="PANTHER" id="PTHR35807">
    <property type="entry name" value="TRANSCRIPTIONAL REGULATOR REDD-RELATED"/>
    <property type="match status" value="1"/>
</dbReference>
<evidence type="ECO:0000313" key="2">
    <source>
        <dbReference type="EMBL" id="NYJ08355.1"/>
    </source>
</evidence>